<protein>
    <submittedName>
        <fullName evidence="8">Molybdate transport system substrate-binding protein</fullName>
    </submittedName>
</protein>
<organism evidence="8 9">
    <name type="scientific">Thioalbus denitrificans</name>
    <dbReference type="NCBI Taxonomy" id="547122"/>
    <lineage>
        <taxon>Bacteria</taxon>
        <taxon>Pseudomonadati</taxon>
        <taxon>Pseudomonadota</taxon>
        <taxon>Gammaproteobacteria</taxon>
        <taxon>Chromatiales</taxon>
        <taxon>Ectothiorhodospiraceae</taxon>
        <taxon>Thioalbus</taxon>
    </lineage>
</organism>
<evidence type="ECO:0000256" key="4">
    <source>
        <dbReference type="ARBA" id="ARBA00022729"/>
    </source>
</evidence>
<keyword evidence="9" id="KW-1185">Reference proteome</keyword>
<dbReference type="PANTHER" id="PTHR30632">
    <property type="entry name" value="MOLYBDATE-BINDING PERIPLASMIC PROTEIN"/>
    <property type="match status" value="1"/>
</dbReference>
<dbReference type="PIRSF" id="PIRSF004846">
    <property type="entry name" value="ModA"/>
    <property type="match status" value="1"/>
</dbReference>
<accession>A0A369CH84</accession>
<dbReference type="Gene3D" id="3.40.190.10">
    <property type="entry name" value="Periplasmic binding protein-like II"/>
    <property type="match status" value="2"/>
</dbReference>
<feature type="chain" id="PRO_5016925793" evidence="7">
    <location>
        <begin position="29"/>
        <end position="257"/>
    </location>
</feature>
<dbReference type="FunFam" id="3.40.190.10:FF:000035">
    <property type="entry name" value="Molybdate ABC transporter substrate-binding protein"/>
    <property type="match status" value="1"/>
</dbReference>
<dbReference type="SUPFAM" id="SSF53850">
    <property type="entry name" value="Periplasmic binding protein-like II"/>
    <property type="match status" value="1"/>
</dbReference>
<evidence type="ECO:0000256" key="6">
    <source>
        <dbReference type="PIRSR" id="PIRSR004846-1"/>
    </source>
</evidence>
<dbReference type="GO" id="GO:0015689">
    <property type="term" value="P:molybdate ion transport"/>
    <property type="evidence" value="ECO:0007669"/>
    <property type="project" value="InterPro"/>
</dbReference>
<gene>
    <name evidence="8" type="ORF">DFQ59_102399</name>
</gene>
<proteinExistence type="inferred from homology"/>
<dbReference type="GO" id="GO:0030973">
    <property type="term" value="F:molybdate ion binding"/>
    <property type="evidence" value="ECO:0007669"/>
    <property type="project" value="InterPro"/>
</dbReference>
<feature type="binding site" evidence="6">
    <location>
        <position position="173"/>
    </location>
    <ligand>
        <name>molybdate</name>
        <dbReference type="ChEBI" id="CHEBI:36264"/>
    </ligand>
</feature>
<dbReference type="InterPro" id="IPR044084">
    <property type="entry name" value="AvModA-like_subst-bd"/>
</dbReference>
<evidence type="ECO:0000256" key="5">
    <source>
        <dbReference type="ARBA" id="ARBA00062515"/>
    </source>
</evidence>
<dbReference type="RefSeq" id="WP_114278867.1">
    <property type="nucleotide sequence ID" value="NZ_QPJY01000002.1"/>
</dbReference>
<comment type="similarity">
    <text evidence="1">Belongs to the bacterial solute-binding protein ModA family.</text>
</comment>
<comment type="caution">
    <text evidence="8">The sequence shown here is derived from an EMBL/GenBank/DDBJ whole genome shotgun (WGS) entry which is preliminary data.</text>
</comment>
<dbReference type="NCBIfam" id="TIGR01256">
    <property type="entry name" value="modA"/>
    <property type="match status" value="1"/>
</dbReference>
<feature type="binding site" evidence="6">
    <location>
        <position position="65"/>
    </location>
    <ligand>
        <name>molybdate</name>
        <dbReference type="ChEBI" id="CHEBI:36264"/>
    </ligand>
</feature>
<dbReference type="EMBL" id="QPJY01000002">
    <property type="protein sequence ID" value="RCX32046.1"/>
    <property type="molecule type" value="Genomic_DNA"/>
</dbReference>
<keyword evidence="3 6" id="KW-0479">Metal-binding</keyword>
<evidence type="ECO:0000256" key="7">
    <source>
        <dbReference type="SAM" id="SignalP"/>
    </source>
</evidence>
<dbReference type="GO" id="GO:0046872">
    <property type="term" value="F:metal ion binding"/>
    <property type="evidence" value="ECO:0007669"/>
    <property type="project" value="UniProtKB-KW"/>
</dbReference>
<comment type="subunit">
    <text evidence="5">The complex is composed of two ATP-binding proteins (ModC), two transmembrane proteins (ModB) and a solute-binding protein (ModA).</text>
</comment>
<feature type="signal peptide" evidence="7">
    <location>
        <begin position="1"/>
        <end position="28"/>
    </location>
</feature>
<name>A0A369CH84_9GAMM</name>
<dbReference type="AlphaFoldDB" id="A0A369CH84"/>
<dbReference type="Proteomes" id="UP000252707">
    <property type="component" value="Unassembled WGS sequence"/>
</dbReference>
<evidence type="ECO:0000256" key="3">
    <source>
        <dbReference type="ARBA" id="ARBA00022723"/>
    </source>
</evidence>
<dbReference type="InterPro" id="IPR005950">
    <property type="entry name" value="ModA"/>
</dbReference>
<evidence type="ECO:0000256" key="1">
    <source>
        <dbReference type="ARBA" id="ARBA00009175"/>
    </source>
</evidence>
<keyword evidence="2 6" id="KW-0500">Molybdenum</keyword>
<evidence type="ECO:0000313" key="8">
    <source>
        <dbReference type="EMBL" id="RCX32046.1"/>
    </source>
</evidence>
<dbReference type="OrthoDB" id="9785015at2"/>
<dbReference type="Pfam" id="PF13531">
    <property type="entry name" value="SBP_bac_11"/>
    <property type="match status" value="1"/>
</dbReference>
<dbReference type="CDD" id="cd13539">
    <property type="entry name" value="PBP2_AvModA"/>
    <property type="match status" value="1"/>
</dbReference>
<evidence type="ECO:0000313" key="9">
    <source>
        <dbReference type="Proteomes" id="UP000252707"/>
    </source>
</evidence>
<reference evidence="8 9" key="1">
    <citation type="submission" date="2018-07" db="EMBL/GenBank/DDBJ databases">
        <title>Genomic Encyclopedia of Type Strains, Phase IV (KMG-IV): sequencing the most valuable type-strain genomes for metagenomic binning, comparative biology and taxonomic classification.</title>
        <authorList>
            <person name="Goeker M."/>
        </authorList>
    </citation>
    <scope>NUCLEOTIDE SEQUENCE [LARGE SCALE GENOMIC DNA]</scope>
    <source>
        <strain evidence="8 9">DSM 26407</strain>
    </source>
</reference>
<dbReference type="GO" id="GO:1901359">
    <property type="term" value="F:tungstate binding"/>
    <property type="evidence" value="ECO:0007669"/>
    <property type="project" value="UniProtKB-ARBA"/>
</dbReference>
<keyword evidence="4 7" id="KW-0732">Signal</keyword>
<evidence type="ECO:0000256" key="2">
    <source>
        <dbReference type="ARBA" id="ARBA00022505"/>
    </source>
</evidence>
<sequence length="257" mass="26853">MKRQGFTNLARALLLASTALLPHSAAMAAEVNAAVAANFTAAMKEIVTAFEAATGHKVLASYGSTGKLYAQIVNGAPFGLFLAADAARPKRLEEEGKAVPGSRFTYAVGRLVLWSPAPDRVDGEGTVLKSGEFSRLAIANPKTAPYGTAAMEVLEGLGLEAAVSDRLIRGDSITQTYQFVASGNAELGFVALSQVALLPEEKVGSRWLVPQSLYAPLQQQAVLLKEGAGNPAAVALAEYLKSPAARAVIEAYGYGTE</sequence>
<dbReference type="PANTHER" id="PTHR30632:SF14">
    <property type="entry name" value="TUNGSTATE_MOLYBDATE_CHROMATE-BINDING PROTEIN MODA"/>
    <property type="match status" value="1"/>
</dbReference>
<dbReference type="InterPro" id="IPR050682">
    <property type="entry name" value="ModA/WtpA"/>
</dbReference>